<dbReference type="EMBL" id="KQ086014">
    <property type="protein sequence ID" value="KLO10892.1"/>
    <property type="molecule type" value="Genomic_DNA"/>
</dbReference>
<dbReference type="Proteomes" id="UP000053477">
    <property type="component" value="Unassembled WGS sequence"/>
</dbReference>
<proteinExistence type="predicted"/>
<gene>
    <name evidence="2" type="ORF">SCHPADRAFT_930270</name>
</gene>
<organism evidence="2 3">
    <name type="scientific">Schizopora paradoxa</name>
    <dbReference type="NCBI Taxonomy" id="27342"/>
    <lineage>
        <taxon>Eukaryota</taxon>
        <taxon>Fungi</taxon>
        <taxon>Dikarya</taxon>
        <taxon>Basidiomycota</taxon>
        <taxon>Agaricomycotina</taxon>
        <taxon>Agaricomycetes</taxon>
        <taxon>Hymenochaetales</taxon>
        <taxon>Schizoporaceae</taxon>
        <taxon>Schizopora</taxon>
    </lineage>
</organism>
<evidence type="ECO:0000313" key="2">
    <source>
        <dbReference type="EMBL" id="KLO10892.1"/>
    </source>
</evidence>
<sequence>MTTISEYRLPERRSMSSKDRVNAGSASLYSSIRAVLITHLFQVAATLFRLNIHRRRKEHSRKKGFSGFRRIFQRLRGSQQSEDKFLDKLLSHLERVTAQGGSSVGLDAPSQVRGPIDEGGRGLGCNLIERTNGARLHDICFSFRHSTFDDPVPYSSLRHFHVSGVRVRVDALVLSSLHATMTTQSSKQLTTRLETCNQGDYALSHNSWFPRYGWSSWRYGTFTRTQDSMVVKLVNY</sequence>
<name>A0A0H2RH44_9AGAM</name>
<reference evidence="2 3" key="1">
    <citation type="submission" date="2015-04" db="EMBL/GenBank/DDBJ databases">
        <title>Complete genome sequence of Schizopora paradoxa KUC8140, a cosmopolitan wood degrader in East Asia.</title>
        <authorList>
            <consortium name="DOE Joint Genome Institute"/>
            <person name="Min B."/>
            <person name="Park H."/>
            <person name="Jang Y."/>
            <person name="Kim J.-J."/>
            <person name="Kim K.H."/>
            <person name="Pangilinan J."/>
            <person name="Lipzen A."/>
            <person name="Riley R."/>
            <person name="Grigoriev I.V."/>
            <person name="Spatafora J.W."/>
            <person name="Choi I.-G."/>
        </authorList>
    </citation>
    <scope>NUCLEOTIDE SEQUENCE [LARGE SCALE GENOMIC DNA]</scope>
    <source>
        <strain evidence="2 3">KUC8140</strain>
    </source>
</reference>
<dbReference type="AlphaFoldDB" id="A0A0H2RH44"/>
<protein>
    <submittedName>
        <fullName evidence="2">Uncharacterized protein</fullName>
    </submittedName>
</protein>
<keyword evidence="3" id="KW-1185">Reference proteome</keyword>
<dbReference type="InParanoid" id="A0A0H2RH44"/>
<evidence type="ECO:0000313" key="3">
    <source>
        <dbReference type="Proteomes" id="UP000053477"/>
    </source>
</evidence>
<feature type="region of interest" description="Disordered" evidence="1">
    <location>
        <begin position="1"/>
        <end position="20"/>
    </location>
</feature>
<evidence type="ECO:0000256" key="1">
    <source>
        <dbReference type="SAM" id="MobiDB-lite"/>
    </source>
</evidence>
<accession>A0A0H2RH44</accession>
<feature type="compositionally biased region" description="Basic and acidic residues" evidence="1">
    <location>
        <begin position="8"/>
        <end position="20"/>
    </location>
</feature>